<dbReference type="EMBL" id="MN740594">
    <property type="protein sequence ID" value="QHS77976.1"/>
    <property type="molecule type" value="Genomic_DNA"/>
</dbReference>
<evidence type="ECO:0000313" key="1">
    <source>
        <dbReference type="EMBL" id="QHS77976.1"/>
    </source>
</evidence>
<organism evidence="1">
    <name type="scientific">viral metagenome</name>
    <dbReference type="NCBI Taxonomy" id="1070528"/>
    <lineage>
        <taxon>unclassified sequences</taxon>
        <taxon>metagenomes</taxon>
        <taxon>organismal metagenomes</taxon>
    </lineage>
</organism>
<sequence length="268" mass="32582">MKFYYFYFIKKMMTLKKEKIPKYLHKSNFYENLNDEEIVDVPVGFYKKDDTINNFDDFIQLFNIFKFFICKFSSSFKKFYILQSKQILEYFSGMYFELEVQDMLTQFSLLKIKNPNQFISTYKIMNIYNLKNNLLSEYYNKNKLKIIDKCNILSEQDILNDLKHKIIITPFIKNGVFNIRYLELCVDLDNLSYSHYIYYRKTEEEINNLNTFKSHILNMQNTSFKYHFLVYKNKILTLINSELQIKVNIFNRNEICEDIDKIIKLISN</sequence>
<accession>A0A6C0AE53</accession>
<reference evidence="1" key="1">
    <citation type="journal article" date="2020" name="Nature">
        <title>Giant virus diversity and host interactions through global metagenomics.</title>
        <authorList>
            <person name="Schulz F."/>
            <person name="Roux S."/>
            <person name="Paez-Espino D."/>
            <person name="Jungbluth S."/>
            <person name="Walsh D.A."/>
            <person name="Denef V.J."/>
            <person name="McMahon K.D."/>
            <person name="Konstantinidis K.T."/>
            <person name="Eloe-Fadrosh E.A."/>
            <person name="Kyrpides N.C."/>
            <person name="Woyke T."/>
        </authorList>
    </citation>
    <scope>NUCLEOTIDE SEQUENCE</scope>
    <source>
        <strain evidence="1">GVMAG-S-1021933-23</strain>
    </source>
</reference>
<name>A0A6C0AE53_9ZZZZ</name>
<proteinExistence type="predicted"/>
<dbReference type="AlphaFoldDB" id="A0A6C0AE53"/>
<protein>
    <submittedName>
        <fullName evidence="1">Uncharacterized protein</fullName>
    </submittedName>
</protein>